<evidence type="ECO:0000256" key="3">
    <source>
        <dbReference type="SAM" id="SignalP"/>
    </source>
</evidence>
<dbReference type="SUPFAM" id="SSF54403">
    <property type="entry name" value="Cystatin/monellin"/>
    <property type="match status" value="1"/>
</dbReference>
<dbReference type="GO" id="GO:0004869">
    <property type="term" value="F:cysteine-type endopeptidase inhibitor activity"/>
    <property type="evidence" value="ECO:0007669"/>
    <property type="project" value="InterPro"/>
</dbReference>
<feature type="signal peptide" evidence="3">
    <location>
        <begin position="1"/>
        <end position="18"/>
    </location>
</feature>
<comment type="similarity">
    <text evidence="1">Belongs to the cystatin family.</text>
</comment>
<dbReference type="Pfam" id="PF00031">
    <property type="entry name" value="Cystatin"/>
    <property type="match status" value="1"/>
</dbReference>
<dbReference type="GeneID" id="115399686"/>
<evidence type="ECO:0000313" key="6">
    <source>
        <dbReference type="Proteomes" id="UP000472267"/>
    </source>
</evidence>
<dbReference type="FunFam" id="3.10.450.10:FF:000004">
    <property type="entry name" value="Cystatin C"/>
    <property type="match status" value="1"/>
</dbReference>
<evidence type="ECO:0000313" key="5">
    <source>
        <dbReference type="Ensembl" id="ENSSFAP00005052969.1"/>
    </source>
</evidence>
<proteinExistence type="inferred from homology"/>
<name>A0A672JIC7_SALFA</name>
<dbReference type="RefSeq" id="XP_029963070.1">
    <property type="nucleotide sequence ID" value="XM_030107210.1"/>
</dbReference>
<dbReference type="GO" id="GO:0005615">
    <property type="term" value="C:extracellular space"/>
    <property type="evidence" value="ECO:0007669"/>
    <property type="project" value="TreeGrafter"/>
</dbReference>
<keyword evidence="2" id="KW-1015">Disulfide bond</keyword>
<feature type="chain" id="PRO_5025443502" evidence="3">
    <location>
        <begin position="19"/>
        <end position="128"/>
    </location>
</feature>
<dbReference type="PANTHER" id="PTHR46186:SF12">
    <property type="entry name" value="CYSTATIN C (AMYLOID ANGIOPATHY AND CEREBRAL HEMORRHAGE)-RELATED"/>
    <property type="match status" value="1"/>
</dbReference>
<reference evidence="5" key="1">
    <citation type="submission" date="2019-06" db="EMBL/GenBank/DDBJ databases">
        <authorList>
            <consortium name="Wellcome Sanger Institute Data Sharing"/>
        </authorList>
    </citation>
    <scope>NUCLEOTIDE SEQUENCE [LARGE SCALE GENOMIC DNA]</scope>
</reference>
<dbReference type="InParanoid" id="A0A672JIC7"/>
<protein>
    <submittedName>
        <fullName evidence="5">Cystatin-like</fullName>
    </submittedName>
</protein>
<dbReference type="CDD" id="cd00042">
    <property type="entry name" value="CY"/>
    <property type="match status" value="1"/>
</dbReference>
<dbReference type="Ensembl" id="ENSSFAT00005054635.1">
    <property type="protein sequence ID" value="ENSSFAP00005052969.1"/>
    <property type="gene ID" value="ENSSFAG00005025333.1"/>
</dbReference>
<gene>
    <name evidence="5" type="primary">LOC115399686</name>
</gene>
<organism evidence="5 6">
    <name type="scientific">Salarias fasciatus</name>
    <name type="common">Jewelled blenny</name>
    <name type="synonym">Blennius fasciatus</name>
    <dbReference type="NCBI Taxonomy" id="181472"/>
    <lineage>
        <taxon>Eukaryota</taxon>
        <taxon>Metazoa</taxon>
        <taxon>Chordata</taxon>
        <taxon>Craniata</taxon>
        <taxon>Vertebrata</taxon>
        <taxon>Euteleostomi</taxon>
        <taxon>Actinopterygii</taxon>
        <taxon>Neopterygii</taxon>
        <taxon>Teleostei</taxon>
        <taxon>Neoteleostei</taxon>
        <taxon>Acanthomorphata</taxon>
        <taxon>Ovalentaria</taxon>
        <taxon>Blenniimorphae</taxon>
        <taxon>Blenniiformes</taxon>
        <taxon>Blennioidei</taxon>
        <taxon>Blenniidae</taxon>
        <taxon>Salariinae</taxon>
        <taxon>Salarias</taxon>
    </lineage>
</organism>
<dbReference type="SMART" id="SM00043">
    <property type="entry name" value="CY"/>
    <property type="match status" value="1"/>
</dbReference>
<reference evidence="5" key="3">
    <citation type="submission" date="2025-09" db="UniProtKB">
        <authorList>
            <consortium name="Ensembl"/>
        </authorList>
    </citation>
    <scope>IDENTIFICATION</scope>
</reference>
<keyword evidence="6" id="KW-1185">Reference proteome</keyword>
<feature type="domain" description="Cystatin" evidence="4">
    <location>
        <begin position="19"/>
        <end position="127"/>
    </location>
</feature>
<dbReference type="OMA" id="CRKESAN"/>
<dbReference type="OrthoDB" id="1908104at2759"/>
<reference evidence="5" key="2">
    <citation type="submission" date="2025-08" db="UniProtKB">
        <authorList>
            <consortium name="Ensembl"/>
        </authorList>
    </citation>
    <scope>IDENTIFICATION</scope>
</reference>
<dbReference type="GO" id="GO:0005737">
    <property type="term" value="C:cytoplasm"/>
    <property type="evidence" value="ECO:0007669"/>
    <property type="project" value="TreeGrafter"/>
</dbReference>
<accession>A0A672JIC7</accession>
<dbReference type="CTD" id="1471"/>
<keyword evidence="3" id="KW-0732">Signal</keyword>
<dbReference type="GO" id="GO:0031982">
    <property type="term" value="C:vesicle"/>
    <property type="evidence" value="ECO:0007669"/>
    <property type="project" value="TreeGrafter"/>
</dbReference>
<dbReference type="Proteomes" id="UP000472267">
    <property type="component" value="Chromosome 13"/>
</dbReference>
<evidence type="ECO:0000256" key="1">
    <source>
        <dbReference type="ARBA" id="ARBA00009403"/>
    </source>
</evidence>
<dbReference type="InterPro" id="IPR000010">
    <property type="entry name" value="Cystatin_dom"/>
</dbReference>
<dbReference type="Gene3D" id="3.10.450.10">
    <property type="match status" value="1"/>
</dbReference>
<dbReference type="InterPro" id="IPR046350">
    <property type="entry name" value="Cystatin_sf"/>
</dbReference>
<dbReference type="PANTHER" id="PTHR46186">
    <property type="entry name" value="CYSTATIN"/>
    <property type="match status" value="1"/>
</dbReference>
<sequence length="128" mass="14342">MWKAVFFVLAAVLAVGFGGLAGGFRNIDVNDEGVQNALNFAVLHYNRGLNAMYRRDAVETVKARAQVVSGMNYEITVKMAETTCRKESTSETCPVIDSHQPRNYTCVFTVWSQPWMSIIELTKQKCDN</sequence>
<evidence type="ECO:0000256" key="2">
    <source>
        <dbReference type="ARBA" id="ARBA00023157"/>
    </source>
</evidence>
<dbReference type="AlphaFoldDB" id="A0A672JIC7"/>
<evidence type="ECO:0000259" key="4">
    <source>
        <dbReference type="SMART" id="SM00043"/>
    </source>
</evidence>
<dbReference type="FunCoup" id="A0A672JIC7">
    <property type="interactions" value="339"/>
</dbReference>